<comment type="caution">
    <text evidence="4">The sequence shown here is derived from an EMBL/GenBank/DDBJ whole genome shotgun (WGS) entry which is preliminary data.</text>
</comment>
<keyword evidence="2" id="KW-1133">Transmembrane helix</keyword>
<evidence type="ECO:0008006" key="6">
    <source>
        <dbReference type="Google" id="ProtNLM"/>
    </source>
</evidence>
<gene>
    <name evidence="4" type="ORF">J2S49_000530</name>
</gene>
<keyword evidence="5" id="KW-1185">Reference proteome</keyword>
<keyword evidence="3" id="KW-0732">Signal</keyword>
<protein>
    <recommendedName>
        <fullName evidence="6">LPXTG-motif cell wall anchor domain-containing protein</fullName>
    </recommendedName>
</protein>
<evidence type="ECO:0000256" key="3">
    <source>
        <dbReference type="SAM" id="SignalP"/>
    </source>
</evidence>
<feature type="compositionally biased region" description="Pro residues" evidence="1">
    <location>
        <begin position="186"/>
        <end position="229"/>
    </location>
</feature>
<proteinExistence type="predicted"/>
<accession>A0ABT9N9S2</accession>
<evidence type="ECO:0000313" key="4">
    <source>
        <dbReference type="EMBL" id="MDP9800454.1"/>
    </source>
</evidence>
<feature type="chain" id="PRO_5047061568" description="LPXTG-motif cell wall anchor domain-containing protein" evidence="3">
    <location>
        <begin position="33"/>
        <end position="266"/>
    </location>
</feature>
<name>A0ABT9N9S2_9ACTO</name>
<feature type="signal peptide" evidence="3">
    <location>
        <begin position="1"/>
        <end position="32"/>
    </location>
</feature>
<organism evidence="4 5">
    <name type="scientific">Arcanobacterium wilhelmae</name>
    <dbReference type="NCBI Taxonomy" id="1803177"/>
    <lineage>
        <taxon>Bacteria</taxon>
        <taxon>Bacillati</taxon>
        <taxon>Actinomycetota</taxon>
        <taxon>Actinomycetes</taxon>
        <taxon>Actinomycetales</taxon>
        <taxon>Actinomycetaceae</taxon>
        <taxon>Arcanobacterium</taxon>
    </lineage>
</organism>
<keyword evidence="2" id="KW-0472">Membrane</keyword>
<dbReference type="RefSeq" id="WP_278057831.1">
    <property type="nucleotide sequence ID" value="NZ_CP121247.1"/>
</dbReference>
<evidence type="ECO:0000313" key="5">
    <source>
        <dbReference type="Proteomes" id="UP001235966"/>
    </source>
</evidence>
<dbReference type="InterPro" id="IPR013783">
    <property type="entry name" value="Ig-like_fold"/>
</dbReference>
<evidence type="ECO:0000256" key="2">
    <source>
        <dbReference type="SAM" id="Phobius"/>
    </source>
</evidence>
<sequence length="266" mass="27473">MTFQAHHNAARRGTVILALTGVIALAPLTAHAQTITGDTPKADVTCDAGSLAISMPTPNPFDKVAPGQLKDPSGIGVELTAKQVKGYDLTRFANWAGIDKLTVADAEKAGFVGEPHVAVTGKDAVARFGNLPIGLYVVSATMPHVPGYKVSQMDPFIVSVPLGEGDHWDCSVEIAAKTHFDVTPEPTTPPSTPPSTPPTVPPTVPPPPGVPPVPPPLPPTGTPPTPPRLPWTGASVAAAGIAAFGLIGTGSLLAAKRRKNDEENDR</sequence>
<dbReference type="EMBL" id="JAUSQW010000001">
    <property type="protein sequence ID" value="MDP9800454.1"/>
    <property type="molecule type" value="Genomic_DNA"/>
</dbReference>
<dbReference type="Gene3D" id="2.60.40.10">
    <property type="entry name" value="Immunoglobulins"/>
    <property type="match status" value="1"/>
</dbReference>
<reference evidence="4 5" key="1">
    <citation type="submission" date="2023-07" db="EMBL/GenBank/DDBJ databases">
        <title>Sequencing the genomes of 1000 actinobacteria strains.</title>
        <authorList>
            <person name="Klenk H.-P."/>
        </authorList>
    </citation>
    <scope>NUCLEOTIDE SEQUENCE [LARGE SCALE GENOMIC DNA]</scope>
    <source>
        <strain evidence="4 5">DSM 102162</strain>
    </source>
</reference>
<feature type="transmembrane region" description="Helical" evidence="2">
    <location>
        <begin position="231"/>
        <end position="255"/>
    </location>
</feature>
<feature type="region of interest" description="Disordered" evidence="1">
    <location>
        <begin position="181"/>
        <end position="232"/>
    </location>
</feature>
<keyword evidence="2" id="KW-0812">Transmembrane</keyword>
<dbReference type="Proteomes" id="UP001235966">
    <property type="component" value="Unassembled WGS sequence"/>
</dbReference>
<evidence type="ECO:0000256" key="1">
    <source>
        <dbReference type="SAM" id="MobiDB-lite"/>
    </source>
</evidence>